<dbReference type="AlphaFoldDB" id="A0A979G5F4"/>
<dbReference type="SUPFAM" id="SSF48452">
    <property type="entry name" value="TPR-like"/>
    <property type="match status" value="1"/>
</dbReference>
<dbReference type="InterPro" id="IPR033985">
    <property type="entry name" value="SusD-like_N"/>
</dbReference>
<dbReference type="EMBL" id="CP001699">
    <property type="protein sequence ID" value="ACU61003.1"/>
    <property type="molecule type" value="Genomic_DNA"/>
</dbReference>
<protein>
    <submittedName>
        <fullName evidence="8">RagB/SusD domain protein</fullName>
    </submittedName>
</protein>
<feature type="domain" description="RagB/SusD" evidence="6">
    <location>
        <begin position="333"/>
        <end position="495"/>
    </location>
</feature>
<evidence type="ECO:0000259" key="7">
    <source>
        <dbReference type="Pfam" id="PF14322"/>
    </source>
</evidence>
<dbReference type="KEGG" id="cpi:Cpin_3539"/>
<keyword evidence="5" id="KW-0998">Cell outer membrane</keyword>
<evidence type="ECO:0000256" key="2">
    <source>
        <dbReference type="ARBA" id="ARBA00006275"/>
    </source>
</evidence>
<reference evidence="9" key="1">
    <citation type="submission" date="2009-08" db="EMBL/GenBank/DDBJ databases">
        <title>The complete genome of Chitinophaga pinensis DSM 2588.</title>
        <authorList>
            <consortium name="US DOE Joint Genome Institute (JGI-PGF)"/>
            <person name="Lucas S."/>
            <person name="Copeland A."/>
            <person name="Lapidus A."/>
            <person name="Glavina del Rio T."/>
            <person name="Dalin E."/>
            <person name="Tice H."/>
            <person name="Bruce D."/>
            <person name="Goodwin L."/>
            <person name="Pitluck S."/>
            <person name="Kyrpides N."/>
            <person name="Mavromatis K."/>
            <person name="Ivanova N."/>
            <person name="Mikhailova N."/>
            <person name="Sims D."/>
            <person name="Meinche L."/>
            <person name="Brettin T."/>
            <person name="Detter J.C."/>
            <person name="Han C."/>
            <person name="Larimer F."/>
            <person name="Land M."/>
            <person name="Hauser L."/>
            <person name="Markowitz V."/>
            <person name="Cheng J.-F."/>
            <person name="Hugenholtz P."/>
            <person name="Woyke T."/>
            <person name="Wu D."/>
            <person name="Spring S."/>
            <person name="Klenk H.-P."/>
            <person name="Eisen J.A."/>
        </authorList>
    </citation>
    <scope>NUCLEOTIDE SEQUENCE [LARGE SCALE GENOMIC DNA]</scope>
    <source>
        <strain evidence="9">ATCC 43595 / DSM 2588 / LMG 13176 / NBRC 15968 / NCIMB 11800 / UQM 2034</strain>
    </source>
</reference>
<name>A0A979G5F4_CHIPD</name>
<comment type="similarity">
    <text evidence="2">Belongs to the SusD family.</text>
</comment>
<dbReference type="GO" id="GO:0009279">
    <property type="term" value="C:cell outer membrane"/>
    <property type="evidence" value="ECO:0007669"/>
    <property type="project" value="UniProtKB-SubCell"/>
</dbReference>
<dbReference type="PROSITE" id="PS51257">
    <property type="entry name" value="PROKAR_LIPOPROTEIN"/>
    <property type="match status" value="1"/>
</dbReference>
<sequence>MKKIFPYGIILLTFICACSKLEETPYSSIYTDNFYKTAEDAEAALASVYTELADLYAGPSALIVPDFSADQIYPRPVVGRDTYTLFSFDPQYSAAASYSRTNESPVDIWNNCYSGIENANWLLMKLPQTNMSNETRKRQIFGEAYFMRAFYHWFLAKNFGEIVIRTKPSQTIEDAYVGKSAKADIYKQIYADLDSAEAALPAYSSSLVKGRPCKEAAAALHAKAALYGEDWAVALQEAKVVLTSASGVGLLDNVLDVYDVTKEDAARRENLWAFEAESIVNGRSSQIMSLYGPPNSAAPAYGATSYGSAFAYQSFFDSFDPKDKRRQLMDTNYTNKQGVIIHQAAITPITKQGVLVRKYADKNSNGGSHATNIPILRVADVYLVAAEAEARLNGGSATAYQYINTVRARAGLDALAEGLGKDDFIAAVLQERSWELYAEGDRWYDLSRTSTFRQLVPPAVNDVYKIRSPQPRNQYFPIPQNEVNANTLLEQNPAWK</sequence>
<comment type="subcellular location">
    <subcellularLocation>
        <location evidence="1">Cell outer membrane</location>
    </subcellularLocation>
</comment>
<dbReference type="InterPro" id="IPR011990">
    <property type="entry name" value="TPR-like_helical_dom_sf"/>
</dbReference>
<dbReference type="Pfam" id="PF14322">
    <property type="entry name" value="SusD-like_3"/>
    <property type="match status" value="1"/>
</dbReference>
<dbReference type="Pfam" id="PF07980">
    <property type="entry name" value="SusD_RagB"/>
    <property type="match status" value="1"/>
</dbReference>
<evidence type="ECO:0000256" key="1">
    <source>
        <dbReference type="ARBA" id="ARBA00004442"/>
    </source>
</evidence>
<dbReference type="Gene3D" id="1.25.40.390">
    <property type="match status" value="1"/>
</dbReference>
<keyword evidence="4" id="KW-0472">Membrane</keyword>
<evidence type="ECO:0000256" key="3">
    <source>
        <dbReference type="ARBA" id="ARBA00022729"/>
    </source>
</evidence>
<keyword evidence="3" id="KW-0732">Signal</keyword>
<gene>
    <name evidence="8" type="ordered locus">Cpin_3539</name>
</gene>
<proteinExistence type="inferred from homology"/>
<dbReference type="OrthoDB" id="636214at2"/>
<accession>A0A979G5F4</accession>
<evidence type="ECO:0000256" key="5">
    <source>
        <dbReference type="ARBA" id="ARBA00023237"/>
    </source>
</evidence>
<dbReference type="InterPro" id="IPR012944">
    <property type="entry name" value="SusD_RagB_dom"/>
</dbReference>
<evidence type="ECO:0000259" key="6">
    <source>
        <dbReference type="Pfam" id="PF07980"/>
    </source>
</evidence>
<organism evidence="8 9">
    <name type="scientific">Chitinophaga pinensis (strain ATCC 43595 / DSM 2588 / LMG 13176 / NBRC 15968 / NCIMB 11800 / UQM 2034)</name>
    <dbReference type="NCBI Taxonomy" id="485918"/>
    <lineage>
        <taxon>Bacteria</taxon>
        <taxon>Pseudomonadati</taxon>
        <taxon>Bacteroidota</taxon>
        <taxon>Chitinophagia</taxon>
        <taxon>Chitinophagales</taxon>
        <taxon>Chitinophagaceae</taxon>
        <taxon>Chitinophaga</taxon>
    </lineage>
</organism>
<feature type="domain" description="SusD-like N-terminal" evidence="7">
    <location>
        <begin position="39"/>
        <end position="224"/>
    </location>
</feature>
<evidence type="ECO:0000313" key="8">
    <source>
        <dbReference type="EMBL" id="ACU61003.1"/>
    </source>
</evidence>
<evidence type="ECO:0000256" key="4">
    <source>
        <dbReference type="ARBA" id="ARBA00023136"/>
    </source>
</evidence>
<reference evidence="8 9" key="2">
    <citation type="journal article" date="2010" name="Stand. Genomic Sci.">
        <title>Complete genome sequence of Chitinophaga pinensis type strain (UQM 2034).</title>
        <authorList>
            <person name="Glavina Del Rio T."/>
            <person name="Abt B."/>
            <person name="Spring S."/>
            <person name="Lapidus A."/>
            <person name="Nolan M."/>
            <person name="Tice H."/>
            <person name="Copeland A."/>
            <person name="Cheng J.F."/>
            <person name="Chen F."/>
            <person name="Bruce D."/>
            <person name="Goodwin L."/>
            <person name="Pitluck S."/>
            <person name="Ivanova N."/>
            <person name="Mavromatis K."/>
            <person name="Mikhailova N."/>
            <person name="Pati A."/>
            <person name="Chen A."/>
            <person name="Palaniappan K."/>
            <person name="Land M."/>
            <person name="Hauser L."/>
            <person name="Chang Y.J."/>
            <person name="Jeffries C.D."/>
            <person name="Chain P."/>
            <person name="Saunders E."/>
            <person name="Detter J.C."/>
            <person name="Brettin T."/>
            <person name="Rohde M."/>
            <person name="Goker M."/>
            <person name="Bristow J."/>
            <person name="Eisen J.A."/>
            <person name="Markowitz V."/>
            <person name="Hugenholtz P."/>
            <person name="Kyrpides N.C."/>
            <person name="Klenk H.P."/>
            <person name="Lucas S."/>
        </authorList>
    </citation>
    <scope>NUCLEOTIDE SEQUENCE [LARGE SCALE GENOMIC DNA]</scope>
    <source>
        <strain evidence="9">ATCC 43595 / DSM 2588 / LMG 13176 / NBRC 15968 / NCIMB 11800 / UQM 2034</strain>
    </source>
</reference>
<evidence type="ECO:0000313" key="9">
    <source>
        <dbReference type="Proteomes" id="UP000002215"/>
    </source>
</evidence>
<dbReference type="Proteomes" id="UP000002215">
    <property type="component" value="Chromosome"/>
</dbReference>
<dbReference type="RefSeq" id="WP_012791176.1">
    <property type="nucleotide sequence ID" value="NC_013132.1"/>
</dbReference>